<feature type="compositionally biased region" description="Polar residues" evidence="1">
    <location>
        <begin position="192"/>
        <end position="203"/>
    </location>
</feature>
<dbReference type="Proteomes" id="UP000813824">
    <property type="component" value="Unassembled WGS sequence"/>
</dbReference>
<sequence length="333" mass="33797">MTRSSPIPFSLYIQGSLDGTVSFSIGSAAVNGQTPVESNAGMIPNTAIPNIHPAHLTGIARTSSSITSRTSVTTNANTAAKTSSNEVLTAGSVAVAGTDTTPSSGATVNVRTAALTAPASNVTHISSPGTTPSVGVSATPLLPACAAKAPGANAAVAKPASSAATNSGALPMSTVSTNASVAAPPHLPVASASASPHTGSPRVNNRRPRLAAQSLSTPTTSSSETNSIGHRATYSHHPAPYTKNPNHRKSRRLDDDSAPFLRDRLKHKHEMGVAQEYCPSKTVDQGMCLAGSSASARQATQSNADNEMEGTTDCAGYKLMGLASETDDSDDKI</sequence>
<name>A0A8K0UGR5_9AGAR</name>
<keyword evidence="3" id="KW-1185">Reference proteome</keyword>
<reference evidence="2" key="1">
    <citation type="journal article" date="2021" name="New Phytol.">
        <title>Evolutionary innovations through gain and loss of genes in the ectomycorrhizal Boletales.</title>
        <authorList>
            <person name="Wu G."/>
            <person name="Miyauchi S."/>
            <person name="Morin E."/>
            <person name="Kuo A."/>
            <person name="Drula E."/>
            <person name="Varga T."/>
            <person name="Kohler A."/>
            <person name="Feng B."/>
            <person name="Cao Y."/>
            <person name="Lipzen A."/>
            <person name="Daum C."/>
            <person name="Hundley H."/>
            <person name="Pangilinan J."/>
            <person name="Johnson J."/>
            <person name="Barry K."/>
            <person name="LaButti K."/>
            <person name="Ng V."/>
            <person name="Ahrendt S."/>
            <person name="Min B."/>
            <person name="Choi I.G."/>
            <person name="Park H."/>
            <person name="Plett J.M."/>
            <person name="Magnuson J."/>
            <person name="Spatafora J.W."/>
            <person name="Nagy L.G."/>
            <person name="Henrissat B."/>
            <person name="Grigoriev I.V."/>
            <person name="Yang Z.L."/>
            <person name="Xu J."/>
            <person name="Martin F.M."/>
        </authorList>
    </citation>
    <scope>NUCLEOTIDE SEQUENCE</scope>
    <source>
        <strain evidence="2">KKN 215</strain>
    </source>
</reference>
<feature type="compositionally biased region" description="Low complexity" evidence="1">
    <location>
        <begin position="214"/>
        <end position="227"/>
    </location>
</feature>
<accession>A0A8K0UGR5</accession>
<dbReference type="EMBL" id="JAEVFJ010000044">
    <property type="protein sequence ID" value="KAH8085427.1"/>
    <property type="molecule type" value="Genomic_DNA"/>
</dbReference>
<evidence type="ECO:0000313" key="3">
    <source>
        <dbReference type="Proteomes" id="UP000813824"/>
    </source>
</evidence>
<gene>
    <name evidence="2" type="ORF">BXZ70DRAFT_957072</name>
</gene>
<protein>
    <submittedName>
        <fullName evidence="2">Uncharacterized protein</fullName>
    </submittedName>
</protein>
<organism evidence="2 3">
    <name type="scientific">Cristinia sonorae</name>
    <dbReference type="NCBI Taxonomy" id="1940300"/>
    <lineage>
        <taxon>Eukaryota</taxon>
        <taxon>Fungi</taxon>
        <taxon>Dikarya</taxon>
        <taxon>Basidiomycota</taxon>
        <taxon>Agaricomycotina</taxon>
        <taxon>Agaricomycetes</taxon>
        <taxon>Agaricomycetidae</taxon>
        <taxon>Agaricales</taxon>
        <taxon>Pleurotineae</taxon>
        <taxon>Stephanosporaceae</taxon>
        <taxon>Cristinia</taxon>
    </lineage>
</organism>
<evidence type="ECO:0000256" key="1">
    <source>
        <dbReference type="SAM" id="MobiDB-lite"/>
    </source>
</evidence>
<proteinExistence type="predicted"/>
<comment type="caution">
    <text evidence="2">The sequence shown here is derived from an EMBL/GenBank/DDBJ whole genome shotgun (WGS) entry which is preliminary data.</text>
</comment>
<evidence type="ECO:0000313" key="2">
    <source>
        <dbReference type="EMBL" id="KAH8085427.1"/>
    </source>
</evidence>
<feature type="region of interest" description="Disordered" evidence="1">
    <location>
        <begin position="186"/>
        <end position="254"/>
    </location>
</feature>
<dbReference type="AlphaFoldDB" id="A0A8K0UGR5"/>